<feature type="transmembrane region" description="Helical" evidence="6">
    <location>
        <begin position="126"/>
        <end position="147"/>
    </location>
</feature>
<protein>
    <recommendedName>
        <fullName evidence="7">Rhodopsin domain-containing protein</fullName>
    </recommendedName>
</protein>
<evidence type="ECO:0000256" key="6">
    <source>
        <dbReference type="SAM" id="Phobius"/>
    </source>
</evidence>
<evidence type="ECO:0000256" key="4">
    <source>
        <dbReference type="ARBA" id="ARBA00023136"/>
    </source>
</evidence>
<feature type="transmembrane region" description="Helical" evidence="6">
    <location>
        <begin position="20"/>
        <end position="41"/>
    </location>
</feature>
<dbReference type="InterPro" id="IPR049326">
    <property type="entry name" value="Rhodopsin_dom_fungi"/>
</dbReference>
<dbReference type="AlphaFoldDB" id="A0A5N5X4B9"/>
<reference evidence="8 9" key="1">
    <citation type="submission" date="2019-04" db="EMBL/GenBank/DDBJ databases">
        <title>Friends and foes A comparative genomics study of 23 Aspergillus species from section Flavi.</title>
        <authorList>
            <consortium name="DOE Joint Genome Institute"/>
            <person name="Kjaerbolling I."/>
            <person name="Vesth T."/>
            <person name="Frisvad J.C."/>
            <person name="Nybo J.L."/>
            <person name="Theobald S."/>
            <person name="Kildgaard S."/>
            <person name="Isbrandt T."/>
            <person name="Kuo A."/>
            <person name="Sato A."/>
            <person name="Lyhne E.K."/>
            <person name="Kogle M.E."/>
            <person name="Wiebenga A."/>
            <person name="Kun R.S."/>
            <person name="Lubbers R.J."/>
            <person name="Makela M.R."/>
            <person name="Barry K."/>
            <person name="Chovatia M."/>
            <person name="Clum A."/>
            <person name="Daum C."/>
            <person name="Haridas S."/>
            <person name="He G."/>
            <person name="LaButti K."/>
            <person name="Lipzen A."/>
            <person name="Mondo S."/>
            <person name="Riley R."/>
            <person name="Salamov A."/>
            <person name="Simmons B.A."/>
            <person name="Magnuson J.K."/>
            <person name="Henrissat B."/>
            <person name="Mortensen U.H."/>
            <person name="Larsen T.O."/>
            <person name="Devries R.P."/>
            <person name="Grigoriev I.V."/>
            <person name="Machida M."/>
            <person name="Baker S.E."/>
            <person name="Andersen M.R."/>
        </authorList>
    </citation>
    <scope>NUCLEOTIDE SEQUENCE [LARGE SCALE GENOMIC DNA]</scope>
    <source>
        <strain evidence="8 9">CBS 151.66</strain>
    </source>
</reference>
<feature type="transmembrane region" description="Helical" evidence="6">
    <location>
        <begin position="239"/>
        <end position="264"/>
    </location>
</feature>
<dbReference type="OrthoDB" id="10017208at2759"/>
<keyword evidence="2 6" id="KW-0812">Transmembrane</keyword>
<proteinExistence type="inferred from homology"/>
<keyword evidence="4 6" id="KW-0472">Membrane</keyword>
<evidence type="ECO:0000256" key="5">
    <source>
        <dbReference type="ARBA" id="ARBA00038359"/>
    </source>
</evidence>
<dbReference type="PANTHER" id="PTHR33048:SF146">
    <property type="entry name" value="INTEGRAL MEMBRANE PROTEIN"/>
    <property type="match status" value="1"/>
</dbReference>
<feature type="transmembrane region" description="Helical" evidence="6">
    <location>
        <begin position="94"/>
        <end position="114"/>
    </location>
</feature>
<accession>A0A5N5X4B9</accession>
<evidence type="ECO:0000313" key="9">
    <source>
        <dbReference type="Proteomes" id="UP000326565"/>
    </source>
</evidence>
<sequence length="356" mass="39293">MGWVYNVAPEVNIASDYPGILGVCFTFTFLMVIVVSLRFYVRFCARRMAADDYVMIVTMVTLIPETRYGLGLPLRLRPKESLPQYTKINFAGRPFYQMGIAGFKAALCLSYLRLLSGTSRRIYRILIWAVLIVSTLGHLAGMLLLLLNCQPVHKSWDPDVEGICLPFGSTHHALAGWSILCDLVVIFLPIPLLVKLKVKTAQKAGLVCLFLLGLFTTVCSVFRLTQIHEVAYGDGDSTLLILLGTVELNVGNIVTCLPFLGPLLKRSGRDFRPSSDFRGEYSHYALQPYSRDSHPLSTAASHRFSRASKLKGAPSEDLVIDGSGSEATASGAIKMTLEYRVSVDKNPGDRPEPCPK</sequence>
<feature type="transmembrane region" description="Helical" evidence="6">
    <location>
        <begin position="206"/>
        <end position="227"/>
    </location>
</feature>
<keyword evidence="3 6" id="KW-1133">Transmembrane helix</keyword>
<organism evidence="8 9">
    <name type="scientific">Aspergillus leporis</name>
    <dbReference type="NCBI Taxonomy" id="41062"/>
    <lineage>
        <taxon>Eukaryota</taxon>
        <taxon>Fungi</taxon>
        <taxon>Dikarya</taxon>
        <taxon>Ascomycota</taxon>
        <taxon>Pezizomycotina</taxon>
        <taxon>Eurotiomycetes</taxon>
        <taxon>Eurotiomycetidae</taxon>
        <taxon>Eurotiales</taxon>
        <taxon>Aspergillaceae</taxon>
        <taxon>Aspergillus</taxon>
        <taxon>Aspergillus subgen. Circumdati</taxon>
    </lineage>
</organism>
<gene>
    <name evidence="8" type="ORF">BDV29DRAFT_190617</name>
</gene>
<dbReference type="GO" id="GO:0016020">
    <property type="term" value="C:membrane"/>
    <property type="evidence" value="ECO:0007669"/>
    <property type="project" value="UniProtKB-SubCell"/>
</dbReference>
<dbReference type="Pfam" id="PF20684">
    <property type="entry name" value="Fung_rhodopsin"/>
    <property type="match status" value="1"/>
</dbReference>
<name>A0A5N5X4B9_9EURO</name>
<dbReference type="InterPro" id="IPR052337">
    <property type="entry name" value="SAT4-like"/>
</dbReference>
<dbReference type="EMBL" id="ML732202">
    <property type="protein sequence ID" value="KAB8074927.1"/>
    <property type="molecule type" value="Genomic_DNA"/>
</dbReference>
<dbReference type="Proteomes" id="UP000326565">
    <property type="component" value="Unassembled WGS sequence"/>
</dbReference>
<dbReference type="PANTHER" id="PTHR33048">
    <property type="entry name" value="PTH11-LIKE INTEGRAL MEMBRANE PROTEIN (AFU_ORTHOLOGUE AFUA_5G11245)"/>
    <property type="match status" value="1"/>
</dbReference>
<evidence type="ECO:0000259" key="7">
    <source>
        <dbReference type="Pfam" id="PF20684"/>
    </source>
</evidence>
<evidence type="ECO:0000313" key="8">
    <source>
        <dbReference type="EMBL" id="KAB8074927.1"/>
    </source>
</evidence>
<comment type="subcellular location">
    <subcellularLocation>
        <location evidence="1">Membrane</location>
        <topology evidence="1">Multi-pass membrane protein</topology>
    </subcellularLocation>
</comment>
<feature type="transmembrane region" description="Helical" evidence="6">
    <location>
        <begin position="174"/>
        <end position="194"/>
    </location>
</feature>
<evidence type="ECO:0000256" key="1">
    <source>
        <dbReference type="ARBA" id="ARBA00004141"/>
    </source>
</evidence>
<evidence type="ECO:0000256" key="3">
    <source>
        <dbReference type="ARBA" id="ARBA00022989"/>
    </source>
</evidence>
<feature type="transmembrane region" description="Helical" evidence="6">
    <location>
        <begin position="53"/>
        <end position="74"/>
    </location>
</feature>
<evidence type="ECO:0000256" key="2">
    <source>
        <dbReference type="ARBA" id="ARBA00022692"/>
    </source>
</evidence>
<comment type="similarity">
    <text evidence="5">Belongs to the SAT4 family.</text>
</comment>
<feature type="domain" description="Rhodopsin" evidence="7">
    <location>
        <begin position="37"/>
        <end position="266"/>
    </location>
</feature>
<keyword evidence="9" id="KW-1185">Reference proteome</keyword>